<dbReference type="EMBL" id="CP042593">
    <property type="protein sequence ID" value="QED50021.1"/>
    <property type="molecule type" value="Genomic_DNA"/>
</dbReference>
<evidence type="ECO:0000313" key="2">
    <source>
        <dbReference type="EMBL" id="QED50021.1"/>
    </source>
</evidence>
<dbReference type="RefSeq" id="WP_082625354.1">
    <property type="nucleotide sequence ID" value="NZ_CP042593.1"/>
</dbReference>
<dbReference type="Pfam" id="PF13376">
    <property type="entry name" value="OmdA"/>
    <property type="match status" value="1"/>
</dbReference>
<evidence type="ECO:0000259" key="1">
    <source>
        <dbReference type="Pfam" id="PF08818"/>
    </source>
</evidence>
<sequence>MTNSRTNPKVDEFLSKAKKWKEEYETLRKIVLDCDLTEEFKWMHPCYTFEKKNIVLIHSFKEYIALLFQKGALLKDAHGILIQQTENVQAARQIRFTNVQEIVEMETILKAYIHEAIEVEKAGLEVKMKEHKEFIIPEELQNKFDEMPTFKTAFESLTPGRQRAYILYFSQPKQSKTRESRVEKYIQKILDGKGLNDCTCGLSQKQPNCDGSHKHIR</sequence>
<dbReference type="InterPro" id="IPR042216">
    <property type="entry name" value="MitoNEET_CISD"/>
</dbReference>
<reference evidence="3" key="1">
    <citation type="submission" date="2019-08" db="EMBL/GenBank/DDBJ databases">
        <authorList>
            <person name="Zheng X."/>
        </authorList>
    </citation>
    <scope>NUCLEOTIDE SEQUENCE [LARGE SCALE GENOMIC DNA]</scope>
    <source>
        <strain evidence="3">FJAT-25496</strain>
    </source>
</reference>
<evidence type="ECO:0000313" key="3">
    <source>
        <dbReference type="Proteomes" id="UP000321555"/>
    </source>
</evidence>
<dbReference type="Gene3D" id="3.90.1150.200">
    <property type="match status" value="1"/>
</dbReference>
<dbReference type="OrthoDB" id="214150at2"/>
<dbReference type="Gene3D" id="3.40.5.90">
    <property type="entry name" value="CDGSH iron-sulfur domain, mitoNEET-type"/>
    <property type="match status" value="1"/>
</dbReference>
<keyword evidence="3" id="KW-1185">Reference proteome</keyword>
<name>A0A5B8ZAQ9_CYTDA</name>
<protein>
    <recommendedName>
        <fullName evidence="1">YdhG-like domain-containing protein</fullName>
    </recommendedName>
</protein>
<dbReference type="KEGG" id="bda:FSZ17_05955"/>
<dbReference type="Pfam" id="PF08818">
    <property type="entry name" value="DUF1801"/>
    <property type="match status" value="1"/>
</dbReference>
<dbReference type="SUPFAM" id="SSF159888">
    <property type="entry name" value="YdhG-like"/>
    <property type="match status" value="1"/>
</dbReference>
<organism evidence="2 3">
    <name type="scientific">Cytobacillus dafuensis</name>
    <name type="common">Bacillus dafuensis</name>
    <dbReference type="NCBI Taxonomy" id="1742359"/>
    <lineage>
        <taxon>Bacteria</taxon>
        <taxon>Bacillati</taxon>
        <taxon>Bacillota</taxon>
        <taxon>Bacilli</taxon>
        <taxon>Bacillales</taxon>
        <taxon>Bacillaceae</taxon>
        <taxon>Cytobacillus</taxon>
    </lineage>
</organism>
<dbReference type="AlphaFoldDB" id="A0A5B8ZAQ9"/>
<accession>A0A5B8ZAQ9</accession>
<feature type="domain" description="YdhG-like" evidence="1">
    <location>
        <begin position="20"/>
        <end position="117"/>
    </location>
</feature>
<dbReference type="STRING" id="1742359.GCA_001439625_04178"/>
<dbReference type="PIRSF" id="PIRSF021308">
    <property type="entry name" value="UCP021308"/>
    <property type="match status" value="1"/>
</dbReference>
<dbReference type="Proteomes" id="UP000321555">
    <property type="component" value="Chromosome"/>
</dbReference>
<dbReference type="InterPro" id="IPR016786">
    <property type="entry name" value="YdeI_bac"/>
</dbReference>
<dbReference type="InterPro" id="IPR014922">
    <property type="entry name" value="YdhG-like"/>
</dbReference>
<proteinExistence type="predicted"/>
<gene>
    <name evidence="2" type="ORF">FSZ17_05955</name>
</gene>